<evidence type="ECO:0000313" key="1">
    <source>
        <dbReference type="EMBL" id="CAB4155083.1"/>
    </source>
</evidence>
<name>A0A6J5N886_9CAUD</name>
<reference evidence="1" key="1">
    <citation type="submission" date="2020-04" db="EMBL/GenBank/DDBJ databases">
        <authorList>
            <person name="Chiriac C."/>
            <person name="Salcher M."/>
            <person name="Ghai R."/>
            <person name="Kavagutti S V."/>
        </authorList>
    </citation>
    <scope>NUCLEOTIDE SEQUENCE</scope>
</reference>
<organism evidence="1">
    <name type="scientific">uncultured Caudovirales phage</name>
    <dbReference type="NCBI Taxonomy" id="2100421"/>
    <lineage>
        <taxon>Viruses</taxon>
        <taxon>Duplodnaviria</taxon>
        <taxon>Heunggongvirae</taxon>
        <taxon>Uroviricota</taxon>
        <taxon>Caudoviricetes</taxon>
        <taxon>Peduoviridae</taxon>
        <taxon>Maltschvirus</taxon>
        <taxon>Maltschvirus maltsch</taxon>
    </lineage>
</organism>
<gene>
    <name evidence="1" type="ORF">UFOVP653_70</name>
</gene>
<protein>
    <submittedName>
        <fullName evidence="1">Uncharacterized protein</fullName>
    </submittedName>
</protein>
<proteinExistence type="predicted"/>
<dbReference type="EMBL" id="LR796613">
    <property type="protein sequence ID" value="CAB4155083.1"/>
    <property type="molecule type" value="Genomic_DNA"/>
</dbReference>
<sequence length="1398" mass="140051">MGTLQFKNNASTTLSGSINATQTSLTVSSASNFPSLTAGDYFYVTMYELSGSTEINIEIVKVTATSGANWTIVRAQDGTTARSRSGVGTCYVELRMTAASAQLMTQRDNNLSDLASTATARTNLGLGSIATQDASSVAITGGTITGVAITGIDSSTTIADNADNTKKVAFEVSGITTGTTRTLTVPNASGTIALTADLTSGYQPLDANLTALAGLSANGLIVRSGGGTVAVRILTAPAAGLTVSNGDGVSGNPTLALSNDLAAVEGLSTTGFVRRTGADTWSASAIADGDLPSSLTGKTYNALTLTSNATGFAIAGGTTSKTLTISNTLTLAGTDGTTITLPSTSGTVALQNQTTYIGTTGVALNRASGALSLTGVSIDGSAGSAATATTATKATNVAGGNGTTLLGSLPYQSGTDTTTLLSPNTSATKQFLSQTGTGTNGAAPAWNTISKSDVGLSAVENTSLSTWAGSTNLTTLGTIATGTWNATAISVAKGGTGATTATAGFDALSPATTLGDVLYHNGTNNVRLAGNTTSNRKFMRQTGNGTVSGAPAWDTLTDGDVPSALTGKTYNSLALTAASIGFTVAGGTTSKTLTVSNTLTLAGTDSSTLNIGSGGTLGSAAFTASSAYAPAAGSSSITTVGTIASGTWTGSAIGISYGGTGATSKTAGYNALSPLTTLGDVEYHNGTDVVRLAGNITATKKFYTQTGSGTVSAAPGWNTIVDGDIPSVLTGKTYNGLTLTANATGFQIAGGTTSKTLAVSNNLTLAGTDGSTLNIGAGGTLGSAAFTASTAYAPAAGSASVTTLGTVTTGTWNATAIGAAYGGTGQTTYTIGDLLYASGASALSKLAGVATGNALISGGVGAAPSWGKIGLTTHVSGTLPVANGGTGVTTSTGSGDNVLSASPTFTGTITAASISASGNLTFTGTGNRITGDFSNATLASRAAIQTSTANGNTGLFLLPNGTAQIATLRTYNAADPTNGSYAQLQVNTTEVSLTAAASGTGTNLPMTFYTGGNERVRVDTSGNVGVGTNSPSAKLHVAGDVIASSYNGGPLSGMRNRIINGDMRIDQRKAGGAYTINSTGYTYTLDRWSGYGKTSAGVFTVQQSSTAPNRFTKSALITVTTAATPSGTDLYGFRQVIEGFNFSDIGWGTADAQPVTISFYARSSVTGTFGGALFSNSSADAYLFSYSLPTANTWTYISVTVPARTTGTWPTDNTGCVNLWFGLGSGTTGTANAWNATTTALQPASTVNLISTLNATFYATGVQIEIGNAATPFERRSFFQELQLCQRYYEKSYDVGVTPGTATTTGATLTGLNGSGTSMNIGQTDYFKVSKRNAPVMTFWDAVGNVNRTTSYTGGGGAQADNNNNVASYVGSQNSVRMTLVAGATLFYQYQWVANDEL</sequence>
<accession>A0A6J5N886</accession>